<dbReference type="EMBL" id="PDKB01000012">
    <property type="protein sequence ID" value="RBQ28722.1"/>
    <property type="molecule type" value="Genomic_DNA"/>
</dbReference>
<protein>
    <submittedName>
        <fullName evidence="1">Uncharacterized protein</fullName>
    </submittedName>
</protein>
<dbReference type="AlphaFoldDB" id="A0A366MTJ9"/>
<evidence type="ECO:0000313" key="1">
    <source>
        <dbReference type="EMBL" id="RBQ28722.1"/>
    </source>
</evidence>
<proteinExistence type="predicted"/>
<sequence length="197" mass="23624">MKLDYVGFRPIISQHGIAFKQGKDDKFIYLPYVYEIINALKNNYESHKNHSYNIKISKENISKLHNKMIDFFPSLDKEIENKIDAYKKHLDLELEDIEKRTHLSDIEKDIYKTNLSLMKDYRIKRAKNKIFYYYSVRTIAEIIKENRIKEINIPFNEKFWHVFKTLQGVLASEKINSNIKVEYIDSTLKLKFLTSIY</sequence>
<dbReference type="OrthoDB" id="5347405at2"/>
<accession>A0A366MTJ9</accession>
<keyword evidence="2" id="KW-1185">Reference proteome</keyword>
<reference evidence="1 2" key="1">
    <citation type="submission" date="2017-10" db="EMBL/GenBank/DDBJ databases">
        <title>Genomics of the genus Arcobacter.</title>
        <authorList>
            <person name="Perez-Cataluna A."/>
            <person name="Figueras M.J."/>
        </authorList>
    </citation>
    <scope>NUCLEOTIDE SEQUENCE [LARGE SCALE GENOMIC DNA]</scope>
    <source>
        <strain evidence="1 2">CECT 9230</strain>
    </source>
</reference>
<evidence type="ECO:0000313" key="2">
    <source>
        <dbReference type="Proteomes" id="UP000252669"/>
    </source>
</evidence>
<dbReference type="RefSeq" id="WP_113894648.1">
    <property type="nucleotide sequence ID" value="NZ_JANJGA010000012.1"/>
</dbReference>
<organism evidence="1 2">
    <name type="scientific">Aliarcobacter vitoriensis</name>
    <dbReference type="NCBI Taxonomy" id="2011099"/>
    <lineage>
        <taxon>Bacteria</taxon>
        <taxon>Pseudomonadati</taxon>
        <taxon>Campylobacterota</taxon>
        <taxon>Epsilonproteobacteria</taxon>
        <taxon>Campylobacterales</taxon>
        <taxon>Arcobacteraceae</taxon>
        <taxon>Aliarcobacter</taxon>
    </lineage>
</organism>
<gene>
    <name evidence="1" type="ORF">CRU91_07690</name>
</gene>
<comment type="caution">
    <text evidence="1">The sequence shown here is derived from an EMBL/GenBank/DDBJ whole genome shotgun (WGS) entry which is preliminary data.</text>
</comment>
<name>A0A366MTJ9_9BACT</name>
<dbReference type="Proteomes" id="UP000252669">
    <property type="component" value="Unassembled WGS sequence"/>
</dbReference>